<comment type="caution">
    <text evidence="2">The sequence shown here is derived from an EMBL/GenBank/DDBJ whole genome shotgun (WGS) entry which is preliminary data.</text>
</comment>
<reference evidence="2 3" key="1">
    <citation type="submission" date="2019-09" db="EMBL/GenBank/DDBJ databases">
        <title>Mumia zhuanghuii sp. nov. isolated from the intestinal contents of plateau pika (Ochotona curzoniae) in the Qinghai-Tibet plateau of China.</title>
        <authorList>
            <person name="Tian Z."/>
        </authorList>
    </citation>
    <scope>NUCLEOTIDE SEQUENCE [LARGE SCALE GENOMIC DNA]</scope>
    <source>
        <strain evidence="3">350</strain>
    </source>
</reference>
<dbReference type="AlphaFoldDB" id="A0A5Q6RZU5"/>
<feature type="region of interest" description="Disordered" evidence="1">
    <location>
        <begin position="66"/>
        <end position="106"/>
    </location>
</feature>
<dbReference type="EMBL" id="VDFQ02000002">
    <property type="protein sequence ID" value="KAA1423554.1"/>
    <property type="molecule type" value="Genomic_DNA"/>
</dbReference>
<protein>
    <submittedName>
        <fullName evidence="2">Uncharacterized protein</fullName>
    </submittedName>
</protein>
<dbReference type="Proteomes" id="UP000307768">
    <property type="component" value="Unassembled WGS sequence"/>
</dbReference>
<organism evidence="2 3">
    <name type="scientific">Mumia zhuanghuii</name>
    <dbReference type="NCBI Taxonomy" id="2585211"/>
    <lineage>
        <taxon>Bacteria</taxon>
        <taxon>Bacillati</taxon>
        <taxon>Actinomycetota</taxon>
        <taxon>Actinomycetes</taxon>
        <taxon>Propionibacteriales</taxon>
        <taxon>Nocardioidaceae</taxon>
        <taxon>Mumia</taxon>
    </lineage>
</organism>
<dbReference type="OrthoDB" id="3830907at2"/>
<gene>
    <name evidence="2" type="ORF">FE697_008120</name>
</gene>
<feature type="compositionally biased region" description="Basic residues" evidence="1">
    <location>
        <begin position="94"/>
        <end position="106"/>
    </location>
</feature>
<evidence type="ECO:0000313" key="2">
    <source>
        <dbReference type="EMBL" id="KAA1423554.1"/>
    </source>
</evidence>
<evidence type="ECO:0000256" key="1">
    <source>
        <dbReference type="SAM" id="MobiDB-lite"/>
    </source>
</evidence>
<proteinExistence type="predicted"/>
<evidence type="ECO:0000313" key="3">
    <source>
        <dbReference type="Proteomes" id="UP000307768"/>
    </source>
</evidence>
<name>A0A5Q6RZU5_9ACTN</name>
<sequence length="106" mass="11451">MNIDLNAPIWGIHHLADALGLSADRAREHTYSPAFPAPKAGFASNLWLREDVLAWFAALPTTDRVRPAGRRNHPLVSKPAPAPAPSEPASTKAKPYKPRARKAVAA</sequence>
<accession>A0A5Q6RZU5</accession>
<dbReference type="RefSeq" id="WP_149769074.1">
    <property type="nucleotide sequence ID" value="NZ_VDFQ02000002.1"/>
</dbReference>